<evidence type="ECO:0000313" key="4">
    <source>
        <dbReference type="Proteomes" id="UP000732378"/>
    </source>
</evidence>
<keyword evidence="4" id="KW-1185">Reference proteome</keyword>
<organism evidence="3 4">
    <name type="scientific">Nocardioides salarius</name>
    <dbReference type="NCBI Taxonomy" id="374513"/>
    <lineage>
        <taxon>Bacteria</taxon>
        <taxon>Bacillati</taxon>
        <taxon>Actinomycetota</taxon>
        <taxon>Actinomycetes</taxon>
        <taxon>Propionibacteriales</taxon>
        <taxon>Nocardioidaceae</taxon>
        <taxon>Nocardioides</taxon>
    </lineage>
</organism>
<feature type="region of interest" description="Disordered" evidence="1">
    <location>
        <begin position="229"/>
        <end position="253"/>
    </location>
</feature>
<evidence type="ECO:0000256" key="1">
    <source>
        <dbReference type="SAM" id="MobiDB-lite"/>
    </source>
</evidence>
<dbReference type="EMBL" id="JAFBBZ010000001">
    <property type="protein sequence ID" value="MBM7508475.1"/>
    <property type="molecule type" value="Genomic_DNA"/>
</dbReference>
<accession>A0ABS2MBD5</accession>
<reference evidence="3 4" key="1">
    <citation type="submission" date="2021-01" db="EMBL/GenBank/DDBJ databases">
        <title>Sequencing the genomes of 1000 actinobacteria strains.</title>
        <authorList>
            <person name="Klenk H.-P."/>
        </authorList>
    </citation>
    <scope>NUCLEOTIDE SEQUENCE [LARGE SCALE GENOMIC DNA]</scope>
    <source>
        <strain evidence="3 4">DSM 18239</strain>
    </source>
</reference>
<feature type="compositionally biased region" description="Basic and acidic residues" evidence="1">
    <location>
        <begin position="229"/>
        <end position="238"/>
    </location>
</feature>
<comment type="caution">
    <text evidence="3">The sequence shown here is derived from an EMBL/GenBank/DDBJ whole genome shotgun (WGS) entry which is preliminary data.</text>
</comment>
<gene>
    <name evidence="3" type="ORF">JOE61_002289</name>
</gene>
<proteinExistence type="predicted"/>
<dbReference type="CDD" id="cd00085">
    <property type="entry name" value="HNHc"/>
    <property type="match status" value="1"/>
</dbReference>
<dbReference type="Pfam" id="PF02720">
    <property type="entry name" value="DUF222"/>
    <property type="match status" value="1"/>
</dbReference>
<evidence type="ECO:0000259" key="2">
    <source>
        <dbReference type="Pfam" id="PF02720"/>
    </source>
</evidence>
<protein>
    <recommendedName>
        <fullName evidence="2">DUF222 domain-containing protein</fullName>
    </recommendedName>
</protein>
<dbReference type="Proteomes" id="UP000732378">
    <property type="component" value="Unassembled WGS sequence"/>
</dbReference>
<evidence type="ECO:0000313" key="3">
    <source>
        <dbReference type="EMBL" id="MBM7508475.1"/>
    </source>
</evidence>
<dbReference type="InterPro" id="IPR003870">
    <property type="entry name" value="DUF222"/>
</dbReference>
<name>A0ABS2MBD5_9ACTN</name>
<sequence length="453" mass="49213">MLKDAVVEEMSEEAVLDTAAELATAAQRAEVGLLRVAYRWAVLHDPARPGVLDPKVAVLPGREKARQYGGEGTAPVSEFAAAELGVRIGRTTHAAASLIADAQDLHHRHPVLWARVVAGEVRSSYARFVVTKTRELTALEAAWVDAEVAESADGRIPWTRFEALVVGKVATAAPELAREKEERARRATFAKIVGKPEHGMASFLIRAPIPVITQLDATIGALAERLRGQLPDDPHAADPIRQPVGEEQPDEATTVVCADERRVLAVLMLANPDTRPEDLDLTGLTPRVEMVVHLDGHDTTTDSGTGGVPAIARVEGHGPVTREWVREVLGPHARFTIRPVFDPLGQVPVDAYEIPARHRRAVRVISPADVFPYSSCTSNTMQTDHTDPWAPGVAGGSSEVGNYGPMTATHHRVKTFGHLRVKQPFPGIFLWRDRFGAIYLVDPTGTRRIDHAA</sequence>
<dbReference type="InterPro" id="IPR003615">
    <property type="entry name" value="HNH_nuc"/>
</dbReference>
<dbReference type="RefSeq" id="WP_193669575.1">
    <property type="nucleotide sequence ID" value="NZ_JACDTV010000009.1"/>
</dbReference>
<feature type="domain" description="DUF222" evidence="2">
    <location>
        <begin position="80"/>
        <end position="363"/>
    </location>
</feature>